<protein>
    <recommendedName>
        <fullName evidence="1">Cthe-2314-like HEPN domain-containing protein</fullName>
    </recommendedName>
</protein>
<evidence type="ECO:0000313" key="2">
    <source>
        <dbReference type="EMBL" id="TVY08516.1"/>
    </source>
</evidence>
<dbReference type="RefSeq" id="WP_144849473.1">
    <property type="nucleotide sequence ID" value="NZ_VNJI01000022.1"/>
</dbReference>
<accession>A0A559K8R4</accession>
<name>A0A559K8R4_9BACL</name>
<evidence type="ECO:0000259" key="1">
    <source>
        <dbReference type="Pfam" id="PF18730"/>
    </source>
</evidence>
<dbReference type="OrthoDB" id="2641850at2"/>
<evidence type="ECO:0000313" key="3">
    <source>
        <dbReference type="Proteomes" id="UP000317036"/>
    </source>
</evidence>
<organism evidence="2 3">
    <name type="scientific">Paenibacillus cremeus</name>
    <dbReference type="NCBI Taxonomy" id="2163881"/>
    <lineage>
        <taxon>Bacteria</taxon>
        <taxon>Bacillati</taxon>
        <taxon>Bacillota</taxon>
        <taxon>Bacilli</taxon>
        <taxon>Bacillales</taxon>
        <taxon>Paenibacillaceae</taxon>
        <taxon>Paenibacillus</taxon>
    </lineage>
</organism>
<reference evidence="2 3" key="1">
    <citation type="submission" date="2019-07" db="EMBL/GenBank/DDBJ databases">
        <authorList>
            <person name="Kim J."/>
        </authorList>
    </citation>
    <scope>NUCLEOTIDE SEQUENCE [LARGE SCALE GENOMIC DNA]</scope>
    <source>
        <strain evidence="2 3">JC52</strain>
    </source>
</reference>
<dbReference type="Proteomes" id="UP000317036">
    <property type="component" value="Unassembled WGS sequence"/>
</dbReference>
<dbReference type="AlphaFoldDB" id="A0A559K8R4"/>
<comment type="caution">
    <text evidence="2">The sequence shown here is derived from an EMBL/GenBank/DDBJ whole genome shotgun (WGS) entry which is preliminary data.</text>
</comment>
<dbReference type="Pfam" id="PF18730">
    <property type="entry name" value="HEPN_Cthe2314"/>
    <property type="match status" value="1"/>
</dbReference>
<feature type="domain" description="Cthe-2314-like HEPN" evidence="1">
    <location>
        <begin position="49"/>
        <end position="229"/>
    </location>
</feature>
<dbReference type="InterPro" id="IPR041394">
    <property type="entry name" value="HEPN_Cthe2314"/>
</dbReference>
<dbReference type="EMBL" id="VNJI01000022">
    <property type="protein sequence ID" value="TVY08516.1"/>
    <property type="molecule type" value="Genomic_DNA"/>
</dbReference>
<gene>
    <name evidence="2" type="ORF">FPZ49_18010</name>
</gene>
<sequence>MLRAIFGDPPRKDEGLLLEAFQSIHKFYNSLSLIPSDKQTPQERRFVIWCQGFLRAIDELEQSQYAAKRYGEKVTQELVELMSPQEKDDYNRHLYYYKNGLIRVFAILDKLGHFMNERFALKTERVKARFSFFTVLRNMHENRKFTDLEGQLYGLKEFYKDPVTRLRNQRNLEIHTINADLLDDLIQAAELKYGERVRTETEDIKGNLSDLEQGCNMTFQAIAIVFHYIMRRPPSAE</sequence>
<proteinExistence type="predicted"/>
<keyword evidence="3" id="KW-1185">Reference proteome</keyword>